<keyword evidence="2" id="KW-1185">Reference proteome</keyword>
<organism evidence="1 2">
    <name type="scientific">Aspergillus cristatus</name>
    <name type="common">Chinese Fuzhuan brick tea-fermentation fungus</name>
    <name type="synonym">Eurotium cristatum</name>
    <dbReference type="NCBI Taxonomy" id="573508"/>
    <lineage>
        <taxon>Eukaryota</taxon>
        <taxon>Fungi</taxon>
        <taxon>Dikarya</taxon>
        <taxon>Ascomycota</taxon>
        <taxon>Pezizomycotina</taxon>
        <taxon>Eurotiomycetes</taxon>
        <taxon>Eurotiomycetidae</taxon>
        <taxon>Eurotiales</taxon>
        <taxon>Aspergillaceae</taxon>
        <taxon>Aspergillus</taxon>
        <taxon>Aspergillus subgen. Aspergillus</taxon>
    </lineage>
</organism>
<comment type="caution">
    <text evidence="1">The sequence shown here is derived from an EMBL/GenBank/DDBJ whole genome shotgun (WGS) entry which is preliminary data.</text>
</comment>
<proteinExistence type="predicted"/>
<dbReference type="VEuPathDB" id="FungiDB:SI65_04432"/>
<evidence type="ECO:0000313" key="1">
    <source>
        <dbReference type="EMBL" id="ODM19448.1"/>
    </source>
</evidence>
<dbReference type="OrthoDB" id="5307791at2759"/>
<name>A0A1E3BEX7_ASPCR</name>
<sequence>MALRQTYLQDRFIFIRGEDMVPVLKGLGATDEDFGYVKSISDLTSLDLDYCTITHGRYSIDFAACSIQRLEQQPYTLTVQEDYRRHD</sequence>
<dbReference type="Proteomes" id="UP000094569">
    <property type="component" value="Unassembled WGS sequence"/>
</dbReference>
<evidence type="ECO:0000313" key="2">
    <source>
        <dbReference type="Proteomes" id="UP000094569"/>
    </source>
</evidence>
<dbReference type="AlphaFoldDB" id="A0A1E3BEX7"/>
<gene>
    <name evidence="1" type="ORF">SI65_04432</name>
</gene>
<accession>A0A1E3BEX7</accession>
<dbReference type="EMBL" id="JXNT01000004">
    <property type="protein sequence ID" value="ODM19448.1"/>
    <property type="molecule type" value="Genomic_DNA"/>
</dbReference>
<dbReference type="STRING" id="573508.A0A1E3BEX7"/>
<reference evidence="1 2" key="1">
    <citation type="journal article" date="2016" name="BMC Genomics">
        <title>Comparative genomic and transcriptomic analyses of the Fuzhuan brick tea-fermentation fungus Aspergillus cristatus.</title>
        <authorList>
            <person name="Ge Y."/>
            <person name="Wang Y."/>
            <person name="Liu Y."/>
            <person name="Tan Y."/>
            <person name="Ren X."/>
            <person name="Zhang X."/>
            <person name="Hyde K.D."/>
            <person name="Liu Y."/>
            <person name="Liu Z."/>
        </authorList>
    </citation>
    <scope>NUCLEOTIDE SEQUENCE [LARGE SCALE GENOMIC DNA]</scope>
    <source>
        <strain evidence="1 2">GZAAS20.1005</strain>
    </source>
</reference>
<protein>
    <submittedName>
        <fullName evidence="1">Uncharacterized protein</fullName>
    </submittedName>
</protein>